<dbReference type="PROSITE" id="PS51635">
    <property type="entry name" value="PNPLA"/>
    <property type="match status" value="1"/>
</dbReference>
<feature type="domain" description="PNPLA" evidence="3">
    <location>
        <begin position="5"/>
        <end position="211"/>
    </location>
</feature>
<comment type="caution">
    <text evidence="4">The sequence shown here is derived from an EMBL/GenBank/DDBJ whole genome shotgun (WGS) entry which is preliminary data.</text>
</comment>
<evidence type="ECO:0000313" key="5">
    <source>
        <dbReference type="Proteomes" id="UP001210380"/>
    </source>
</evidence>
<reference evidence="4 5" key="1">
    <citation type="submission" date="2022-11" db="EMBL/GenBank/DDBJ databases">
        <title>Draft genome sequence of Saccharopolyspora sp. WRP15-2 isolated from rhizosphere soils of wild rice in Thailand.</title>
        <authorList>
            <person name="Duangmal K."/>
            <person name="Kammanee S."/>
            <person name="Muangham S."/>
        </authorList>
    </citation>
    <scope>NUCLEOTIDE SEQUENCE [LARGE SCALE GENOMIC DNA]</scope>
    <source>
        <strain evidence="4 5">WRP15-2</strain>
    </source>
</reference>
<dbReference type="InterPro" id="IPR002641">
    <property type="entry name" value="PNPLA_dom"/>
</dbReference>
<proteinExistence type="predicted"/>
<dbReference type="PANTHER" id="PTHR46394:SF1">
    <property type="entry name" value="PNPLA DOMAIN-CONTAINING PROTEIN"/>
    <property type="match status" value="1"/>
</dbReference>
<dbReference type="PANTHER" id="PTHR46394">
    <property type="entry name" value="ANNEXIN"/>
    <property type="match status" value="1"/>
</dbReference>
<organism evidence="4 5">
    <name type="scientific">Saccharopolyspora oryzae</name>
    <dbReference type="NCBI Taxonomy" id="2997343"/>
    <lineage>
        <taxon>Bacteria</taxon>
        <taxon>Bacillati</taxon>
        <taxon>Actinomycetota</taxon>
        <taxon>Actinomycetes</taxon>
        <taxon>Pseudonocardiales</taxon>
        <taxon>Pseudonocardiaceae</taxon>
        <taxon>Saccharopolyspora</taxon>
    </lineage>
</organism>
<keyword evidence="2" id="KW-0378">Hydrolase</keyword>
<sequence>MQADLVLEGGGVKGIGTVGAVLGLMERGYAFPRIAGTSVGAVVAALVAAGADTRQLRGAMGRLELSQVPDRMPPHVPLISEALALFTRNGAYEGDYLKDWLDRELQALGVTTFGDLRREPDGDDGNLHDDQRYKLVVLATDITRGRLLRLPWDYHRFHLDPDRQSVADAVRMSMSIPLFFEPQQLTDPVTGETSVVVDGAVLSNFAVEIFDRTDGRQARWPTYGVRIMPDLPTGMDHVFPTLGLPLPPPFEVLKKVVVTAFVGNDQTHLDRPDVRDRTITIDTAEVGITEFDVDPEMVQALIHHGREAVDAFFADQPG</sequence>
<feature type="short sequence motif" description="GXGXXG" evidence="2">
    <location>
        <begin position="9"/>
        <end position="14"/>
    </location>
</feature>
<dbReference type="Pfam" id="PF01734">
    <property type="entry name" value="Patatin"/>
    <property type="match status" value="1"/>
</dbReference>
<dbReference type="RefSeq" id="WP_270946430.1">
    <property type="nucleotide sequence ID" value="NZ_JAQGLA010000001.1"/>
</dbReference>
<evidence type="ECO:0000313" key="4">
    <source>
        <dbReference type="EMBL" id="MDA3623862.1"/>
    </source>
</evidence>
<dbReference type="Proteomes" id="UP001210380">
    <property type="component" value="Unassembled WGS sequence"/>
</dbReference>
<dbReference type="EMBL" id="JAQGLA010000001">
    <property type="protein sequence ID" value="MDA3623862.1"/>
    <property type="molecule type" value="Genomic_DNA"/>
</dbReference>
<feature type="short sequence motif" description="DGA/G" evidence="2">
    <location>
        <begin position="198"/>
        <end position="200"/>
    </location>
</feature>
<feature type="active site" description="Proton acceptor" evidence="2">
    <location>
        <position position="198"/>
    </location>
</feature>
<evidence type="ECO:0000256" key="2">
    <source>
        <dbReference type="PROSITE-ProRule" id="PRU01161"/>
    </source>
</evidence>
<gene>
    <name evidence="4" type="ORF">OU415_00360</name>
</gene>
<protein>
    <submittedName>
        <fullName evidence="4">Patatin-like phospholipase family protein</fullName>
    </submittedName>
</protein>
<dbReference type="InterPro" id="IPR052580">
    <property type="entry name" value="Lipid_Hydrolase"/>
</dbReference>
<dbReference type="Gene3D" id="3.40.1090.10">
    <property type="entry name" value="Cytosolic phospholipase A2 catalytic domain"/>
    <property type="match status" value="2"/>
</dbReference>
<feature type="short sequence motif" description="GXSXG" evidence="2">
    <location>
        <begin position="36"/>
        <end position="40"/>
    </location>
</feature>
<keyword evidence="1 2" id="KW-0443">Lipid metabolism</keyword>
<feature type="active site" description="Nucleophile" evidence="2">
    <location>
        <position position="38"/>
    </location>
</feature>
<keyword evidence="5" id="KW-1185">Reference proteome</keyword>
<evidence type="ECO:0000259" key="3">
    <source>
        <dbReference type="PROSITE" id="PS51635"/>
    </source>
</evidence>
<dbReference type="SUPFAM" id="SSF52151">
    <property type="entry name" value="FabD/lysophospholipase-like"/>
    <property type="match status" value="1"/>
</dbReference>
<accession>A0ABT4UQ94</accession>
<dbReference type="InterPro" id="IPR016035">
    <property type="entry name" value="Acyl_Trfase/lysoPLipase"/>
</dbReference>
<keyword evidence="2" id="KW-0442">Lipid degradation</keyword>
<name>A0ABT4UQ94_9PSEU</name>
<evidence type="ECO:0000256" key="1">
    <source>
        <dbReference type="ARBA" id="ARBA00023098"/>
    </source>
</evidence>